<organism evidence="1 2">
    <name type="scientific">Purpureocillium lavendulum</name>
    <dbReference type="NCBI Taxonomy" id="1247861"/>
    <lineage>
        <taxon>Eukaryota</taxon>
        <taxon>Fungi</taxon>
        <taxon>Dikarya</taxon>
        <taxon>Ascomycota</taxon>
        <taxon>Pezizomycotina</taxon>
        <taxon>Sordariomycetes</taxon>
        <taxon>Hypocreomycetidae</taxon>
        <taxon>Hypocreales</taxon>
        <taxon>Ophiocordycipitaceae</taxon>
        <taxon>Purpureocillium</taxon>
    </lineage>
</organism>
<name>A0AB34FRW1_9HYPO</name>
<gene>
    <name evidence="1" type="ORF">O9K51_05672</name>
</gene>
<dbReference type="AlphaFoldDB" id="A0AB34FRW1"/>
<sequence length="594" mass="65439">MKNLASCSSIGDVIWFGFGIRHIVREVAQTAQGTILLTLCGTLGELHPPKACAAILMKLAEVCDMPGDLRPSPQQWINMVEVCSGILRPTTFGCVAGQFMAFSGPGAGSTGADNAEDVARALHAIALISSGALDSIRLVGGRSCGWIAAFGYFFLGIHVEIRTAGGTLCYQSVADEDEVRVFVVYDETTPSNRVQVNNKAYRIRTIDDYIHGWDSRYDSTMSGSVPWEKCITETFGASAVLLLEAKEQFGNLVSCAARVFHGLTKAEPCHHFGRLDFQTWFGFQTGQSGLGFVDSAIFWFPELASLRDYIQFDLNNSVDDAVEAYTEAAEQIVALCGCHHCHKDYAKYQGRSYCLTVLAETLIFLVWNLSGMHLAPNLKPYRSGLRFMYELHAGEAETDQKFGDRYGGSTSRDAYWGDIVHLVRLLDLASVYHTAQFLFTTNLYPQAKLSTFTAASVGGICFYLNFLREISDDPERSVVLHVLPGGIATREGRKYQYVADKMGFEADGLLGLDWRENGTFESVPEFALNYTCGRHDLLGAFASDSELANDTGSHDLAGFPRYRGVSGGLARRPLYIRLARILPRRSLSNLEGDY</sequence>
<comment type="caution">
    <text evidence="1">The sequence shown here is derived from an EMBL/GenBank/DDBJ whole genome shotgun (WGS) entry which is preliminary data.</text>
</comment>
<evidence type="ECO:0000313" key="1">
    <source>
        <dbReference type="EMBL" id="KAJ6442119.1"/>
    </source>
</evidence>
<reference evidence="1" key="1">
    <citation type="submission" date="2023-01" db="EMBL/GenBank/DDBJ databases">
        <title>The growth and conidiation of Purpureocillium lavendulum are regulated by nitrogen source and histone H3K14 acetylation.</title>
        <authorList>
            <person name="Tang P."/>
            <person name="Han J."/>
            <person name="Zhang C."/>
            <person name="Tang P."/>
            <person name="Qi F."/>
            <person name="Zhang K."/>
            <person name="Liang L."/>
        </authorList>
    </citation>
    <scope>NUCLEOTIDE SEQUENCE</scope>
    <source>
        <strain evidence="1">YMF1.00683</strain>
    </source>
</reference>
<dbReference type="EMBL" id="JAQHRD010000004">
    <property type="protein sequence ID" value="KAJ6442119.1"/>
    <property type="molecule type" value="Genomic_DNA"/>
</dbReference>
<dbReference type="Proteomes" id="UP001163105">
    <property type="component" value="Unassembled WGS sequence"/>
</dbReference>
<proteinExistence type="predicted"/>
<evidence type="ECO:0000313" key="2">
    <source>
        <dbReference type="Proteomes" id="UP001163105"/>
    </source>
</evidence>
<protein>
    <submittedName>
        <fullName evidence="1">Copper-sensing transcription factor</fullName>
    </submittedName>
</protein>
<accession>A0AB34FRW1</accession>
<keyword evidence="2" id="KW-1185">Reference proteome</keyword>